<comment type="function">
    <text evidence="1">Needed for flagellar regrowth and assembly.</text>
</comment>
<evidence type="ECO:0000256" key="8">
    <source>
        <dbReference type="ARBA" id="ARBA00023225"/>
    </source>
</evidence>
<dbReference type="GO" id="GO:0005829">
    <property type="term" value="C:cytosol"/>
    <property type="evidence" value="ECO:0007669"/>
    <property type="project" value="TreeGrafter"/>
</dbReference>
<keyword evidence="4" id="KW-0375">Hydrogen ion transport</keyword>
<organism evidence="13 14">
    <name type="scientific">Candidatus Intestinimonas merdavium</name>
    <dbReference type="NCBI Taxonomy" id="2838622"/>
    <lineage>
        <taxon>Bacteria</taxon>
        <taxon>Bacillati</taxon>
        <taxon>Bacillota</taxon>
        <taxon>Clostridia</taxon>
        <taxon>Eubacteriales</taxon>
        <taxon>Intestinimonas</taxon>
    </lineage>
</organism>
<sequence>MPNIFKSFLKPTVSQYIFPDMDEVIVEPPEEEEDQATPEEPAETPAEEAAAPEEEKAQSEASSVISFAKVQADEIVADAKRQGEAILEEYRKRAEEEAAQAREDARAEGYRQGYGEGLRKAHVEGQSKLEEQTRQQAQELKAFLEQASTAREEMLEETREELRDLSIAIAEKVIHVSLKSSQGVIARMIQVATEKLKRREWVHIYVGGFGAKELAQITPELMHSLAGLSEHIKIIPMQEDESGTCIIEMPDEIIDASASTQLQNIRELLSQS</sequence>
<evidence type="ECO:0000313" key="13">
    <source>
        <dbReference type="EMBL" id="HIY73725.1"/>
    </source>
</evidence>
<dbReference type="SUPFAM" id="SSF81573">
    <property type="entry name" value="F1F0 ATP synthase subunit B, membrane domain"/>
    <property type="match status" value="1"/>
</dbReference>
<keyword evidence="5" id="KW-1005">Bacterial flagellum biogenesis</keyword>
<accession>A0A9D2CF01</accession>
<dbReference type="EMBL" id="DXCX01000075">
    <property type="protein sequence ID" value="HIY73725.1"/>
    <property type="molecule type" value="Genomic_DNA"/>
</dbReference>
<feature type="coiled-coil region" evidence="10">
    <location>
        <begin position="80"/>
        <end position="107"/>
    </location>
</feature>
<evidence type="ECO:0000259" key="12">
    <source>
        <dbReference type="Pfam" id="PF02108"/>
    </source>
</evidence>
<evidence type="ECO:0000256" key="9">
    <source>
        <dbReference type="ARBA" id="ARBA00023310"/>
    </source>
</evidence>
<feature type="compositionally biased region" description="Acidic residues" evidence="11">
    <location>
        <begin position="22"/>
        <end position="52"/>
    </location>
</feature>
<evidence type="ECO:0000256" key="10">
    <source>
        <dbReference type="SAM" id="Coils"/>
    </source>
</evidence>
<dbReference type="GO" id="GO:0006754">
    <property type="term" value="P:ATP biosynthetic process"/>
    <property type="evidence" value="ECO:0007669"/>
    <property type="project" value="UniProtKB-KW"/>
</dbReference>
<dbReference type="InterPro" id="IPR051472">
    <property type="entry name" value="T3SS_Stator/FliH"/>
</dbReference>
<reference evidence="13" key="2">
    <citation type="submission" date="2021-04" db="EMBL/GenBank/DDBJ databases">
        <authorList>
            <person name="Gilroy R."/>
        </authorList>
    </citation>
    <scope>NUCLEOTIDE SEQUENCE</scope>
    <source>
        <strain evidence="13">CHK33-7979</strain>
    </source>
</reference>
<dbReference type="PANTHER" id="PTHR34982:SF1">
    <property type="entry name" value="FLAGELLAR ASSEMBLY PROTEIN FLIH"/>
    <property type="match status" value="1"/>
</dbReference>
<feature type="domain" description="Flagellar assembly protein FliH/Type III secretion system HrpE" evidence="12">
    <location>
        <begin position="135"/>
        <end position="264"/>
    </location>
</feature>
<protein>
    <submittedName>
        <fullName evidence="13">F0F1 ATP synthase subunit delta</fullName>
    </submittedName>
</protein>
<dbReference type="GO" id="GO:0044781">
    <property type="term" value="P:bacterial-type flagellum organization"/>
    <property type="evidence" value="ECO:0007669"/>
    <property type="project" value="UniProtKB-KW"/>
</dbReference>
<keyword evidence="7" id="KW-0406">Ion transport</keyword>
<feature type="region of interest" description="Disordered" evidence="11">
    <location>
        <begin position="22"/>
        <end position="63"/>
    </location>
</feature>
<comment type="caution">
    <text evidence="13">The sequence shown here is derived from an EMBL/GenBank/DDBJ whole genome shotgun (WGS) entry which is preliminary data.</text>
</comment>
<dbReference type="InterPro" id="IPR028987">
    <property type="entry name" value="ATP_synth_B-like_membr_sf"/>
</dbReference>
<keyword evidence="8" id="KW-1006">Bacterial flagellum protein export</keyword>
<evidence type="ECO:0000256" key="5">
    <source>
        <dbReference type="ARBA" id="ARBA00022795"/>
    </source>
</evidence>
<keyword evidence="9" id="KW-0066">ATP synthesis</keyword>
<dbReference type="GO" id="GO:1902600">
    <property type="term" value="P:proton transmembrane transport"/>
    <property type="evidence" value="ECO:0007669"/>
    <property type="project" value="UniProtKB-KW"/>
</dbReference>
<keyword evidence="10" id="KW-0175">Coiled coil</keyword>
<keyword evidence="6" id="KW-0653">Protein transport</keyword>
<name>A0A9D2CF01_9FIRM</name>
<evidence type="ECO:0000256" key="3">
    <source>
        <dbReference type="ARBA" id="ARBA00022448"/>
    </source>
</evidence>
<dbReference type="Proteomes" id="UP000886824">
    <property type="component" value="Unassembled WGS sequence"/>
</dbReference>
<evidence type="ECO:0000256" key="7">
    <source>
        <dbReference type="ARBA" id="ARBA00023065"/>
    </source>
</evidence>
<proteinExistence type="inferred from homology"/>
<dbReference type="Pfam" id="PF02108">
    <property type="entry name" value="FliH"/>
    <property type="match status" value="1"/>
</dbReference>
<dbReference type="InterPro" id="IPR018035">
    <property type="entry name" value="Flagellar_FliH/T3SS_HrpE"/>
</dbReference>
<reference evidence="13" key="1">
    <citation type="journal article" date="2021" name="PeerJ">
        <title>Extensive microbial diversity within the chicken gut microbiome revealed by metagenomics and culture.</title>
        <authorList>
            <person name="Gilroy R."/>
            <person name="Ravi A."/>
            <person name="Getino M."/>
            <person name="Pursley I."/>
            <person name="Horton D.L."/>
            <person name="Alikhan N.F."/>
            <person name="Baker D."/>
            <person name="Gharbi K."/>
            <person name="Hall N."/>
            <person name="Watson M."/>
            <person name="Adriaenssens E.M."/>
            <person name="Foster-Nyarko E."/>
            <person name="Jarju S."/>
            <person name="Secka A."/>
            <person name="Antonio M."/>
            <person name="Oren A."/>
            <person name="Chaudhuri R.R."/>
            <person name="La Ragione R."/>
            <person name="Hildebrand F."/>
            <person name="Pallen M.J."/>
        </authorList>
    </citation>
    <scope>NUCLEOTIDE SEQUENCE</scope>
    <source>
        <strain evidence="13">CHK33-7979</strain>
    </source>
</reference>
<evidence type="ECO:0000313" key="14">
    <source>
        <dbReference type="Proteomes" id="UP000886824"/>
    </source>
</evidence>
<dbReference type="AlphaFoldDB" id="A0A9D2CF01"/>
<evidence type="ECO:0000256" key="2">
    <source>
        <dbReference type="ARBA" id="ARBA00006602"/>
    </source>
</evidence>
<dbReference type="PANTHER" id="PTHR34982">
    <property type="entry name" value="YOP PROTEINS TRANSLOCATION PROTEIN L"/>
    <property type="match status" value="1"/>
</dbReference>
<evidence type="ECO:0000256" key="1">
    <source>
        <dbReference type="ARBA" id="ARBA00003041"/>
    </source>
</evidence>
<dbReference type="GO" id="GO:0015031">
    <property type="term" value="P:protein transport"/>
    <property type="evidence" value="ECO:0007669"/>
    <property type="project" value="UniProtKB-KW"/>
</dbReference>
<comment type="similarity">
    <text evidence="2">Belongs to the FliH family.</text>
</comment>
<keyword evidence="3" id="KW-0813">Transport</keyword>
<gene>
    <name evidence="13" type="ORF">H9826_07110</name>
</gene>
<evidence type="ECO:0000256" key="11">
    <source>
        <dbReference type="SAM" id="MobiDB-lite"/>
    </source>
</evidence>
<evidence type="ECO:0000256" key="6">
    <source>
        <dbReference type="ARBA" id="ARBA00022927"/>
    </source>
</evidence>
<evidence type="ECO:0000256" key="4">
    <source>
        <dbReference type="ARBA" id="ARBA00022781"/>
    </source>
</evidence>